<dbReference type="PANTHER" id="PTHR13693:SF100">
    <property type="entry name" value="8-AMINO-7-OXONONANOATE SYNTHASE"/>
    <property type="match status" value="1"/>
</dbReference>
<dbReference type="InterPro" id="IPR015421">
    <property type="entry name" value="PyrdxlP-dep_Trfase_major"/>
</dbReference>
<dbReference type="GO" id="GO:0030170">
    <property type="term" value="F:pyridoxal phosphate binding"/>
    <property type="evidence" value="ECO:0007669"/>
    <property type="project" value="InterPro"/>
</dbReference>
<dbReference type="Gene3D" id="3.90.1150.10">
    <property type="entry name" value="Aspartate Aminotransferase, domain 1"/>
    <property type="match status" value="1"/>
</dbReference>
<dbReference type="HOGENOM" id="CLU_015846_11_2_5"/>
<keyword evidence="5" id="KW-0012">Acyltransferase</keyword>
<evidence type="ECO:0000313" key="5">
    <source>
        <dbReference type="EMBL" id="AGT08081.1"/>
    </source>
</evidence>
<sequence length="374" mass="39163">MTAFPELAAQLAALEHRARRRVLARAKGLDFASNDYLGLAGSALLREAATAALARAVPFGAGGSRLLRGNHPEHEALEAEAAAFFGAEAALFMGGGFQANLAILSTLPRAGDLILYDTHIHASSHDGMRLSRAETLPFAHNDATALRDAARNWRQAGQRGRIWIAVESLYSMDGDAAPLADFAEIAMESDAVLIVDEAHATGLFGPEGRGLSHGLPDVALIALHTCGKALGVAGALITAERVVIDALIARARPFIYATAPAPFEAALIRAVLAALAADPGLSAGARARRDHANRLAESCGLAPTGSQIIPIPVGEDRAALELARALQACGFDIRAIRPPTVPRGTARLRASITGHVSPDQISALFHTVAELRPQ</sequence>
<dbReference type="EC" id="2.3.1.47" evidence="5"/>
<keyword evidence="3" id="KW-0663">Pyridoxal phosphate</keyword>
<dbReference type="PANTHER" id="PTHR13693">
    <property type="entry name" value="CLASS II AMINOTRANSFERASE/8-AMINO-7-OXONONANOATE SYNTHASE"/>
    <property type="match status" value="1"/>
</dbReference>
<dbReference type="Gene3D" id="3.40.640.10">
    <property type="entry name" value="Type I PLP-dependent aspartate aminotransferase-like (Major domain)"/>
    <property type="match status" value="1"/>
</dbReference>
<dbReference type="PATRIC" id="fig|1367847.3.peg.935"/>
<evidence type="ECO:0000313" key="6">
    <source>
        <dbReference type="Proteomes" id="UP000015480"/>
    </source>
</evidence>
<dbReference type="STRING" id="1367847.JCM7686_0972"/>
<dbReference type="RefSeq" id="WP_020949719.1">
    <property type="nucleotide sequence ID" value="NC_022041.1"/>
</dbReference>
<dbReference type="AlphaFoldDB" id="S5YS95"/>
<dbReference type="InterPro" id="IPR050087">
    <property type="entry name" value="AON_synthase_class-II"/>
</dbReference>
<evidence type="ECO:0000256" key="1">
    <source>
        <dbReference type="ARBA" id="ARBA00001933"/>
    </source>
</evidence>
<dbReference type="eggNOG" id="COG0156">
    <property type="taxonomic scope" value="Bacteria"/>
</dbReference>
<proteinExistence type="predicted"/>
<dbReference type="SUPFAM" id="SSF53383">
    <property type="entry name" value="PLP-dependent transferases"/>
    <property type="match status" value="1"/>
</dbReference>
<organism evidence="5 6">
    <name type="scientific">Paracoccus aminophilus JCM 7686</name>
    <dbReference type="NCBI Taxonomy" id="1367847"/>
    <lineage>
        <taxon>Bacteria</taxon>
        <taxon>Pseudomonadati</taxon>
        <taxon>Pseudomonadota</taxon>
        <taxon>Alphaproteobacteria</taxon>
        <taxon>Rhodobacterales</taxon>
        <taxon>Paracoccaceae</taxon>
        <taxon>Paracoccus</taxon>
    </lineage>
</organism>
<dbReference type="InterPro" id="IPR015424">
    <property type="entry name" value="PyrdxlP-dep_Trfase"/>
</dbReference>
<protein>
    <submittedName>
        <fullName evidence="5">8-amino-7-oxononanoate synthase</fullName>
        <ecNumber evidence="5">2.3.1.47</ecNumber>
    </submittedName>
</protein>
<accession>S5YS95</accession>
<dbReference type="GO" id="GO:0008710">
    <property type="term" value="F:8-amino-7-oxononanoate synthase activity"/>
    <property type="evidence" value="ECO:0007669"/>
    <property type="project" value="UniProtKB-EC"/>
</dbReference>
<evidence type="ECO:0000259" key="4">
    <source>
        <dbReference type="Pfam" id="PF00155"/>
    </source>
</evidence>
<dbReference type="EMBL" id="CP006650">
    <property type="protein sequence ID" value="AGT08081.1"/>
    <property type="molecule type" value="Genomic_DNA"/>
</dbReference>
<dbReference type="KEGG" id="pami:JCM7686_0972"/>
<evidence type="ECO:0000256" key="2">
    <source>
        <dbReference type="ARBA" id="ARBA00022679"/>
    </source>
</evidence>
<dbReference type="Proteomes" id="UP000015480">
    <property type="component" value="Chromosome"/>
</dbReference>
<dbReference type="InterPro" id="IPR015422">
    <property type="entry name" value="PyrdxlP-dep_Trfase_small"/>
</dbReference>
<keyword evidence="6" id="KW-1185">Reference proteome</keyword>
<dbReference type="InterPro" id="IPR004839">
    <property type="entry name" value="Aminotransferase_I/II_large"/>
</dbReference>
<dbReference type="Pfam" id="PF00155">
    <property type="entry name" value="Aminotran_1_2"/>
    <property type="match status" value="1"/>
</dbReference>
<dbReference type="GO" id="GO:0009102">
    <property type="term" value="P:biotin biosynthetic process"/>
    <property type="evidence" value="ECO:0007669"/>
    <property type="project" value="TreeGrafter"/>
</dbReference>
<dbReference type="OrthoDB" id="9807157at2"/>
<comment type="cofactor">
    <cofactor evidence="1">
        <name>pyridoxal 5'-phosphate</name>
        <dbReference type="ChEBI" id="CHEBI:597326"/>
    </cofactor>
</comment>
<reference evidence="5 6" key="1">
    <citation type="journal article" date="2014" name="BMC Genomics">
        <title>Architecture and functions of a multipartite genome of the methylotrophic bacterium Paracoccus aminophilus JCM 7686, containing primary and secondary chromids.</title>
        <authorList>
            <person name="Dziewit L."/>
            <person name="Czarnecki J."/>
            <person name="Wibberg D."/>
            <person name="Radlinska M."/>
            <person name="Mrozek P."/>
            <person name="Szymczak M."/>
            <person name="Schluter A."/>
            <person name="Puhler A."/>
            <person name="Bartosik D."/>
        </authorList>
    </citation>
    <scope>NUCLEOTIDE SEQUENCE [LARGE SCALE GENOMIC DNA]</scope>
    <source>
        <strain evidence="5">JCM 7686</strain>
    </source>
</reference>
<gene>
    <name evidence="5" type="ORF">JCM7686_0972</name>
</gene>
<name>S5YS95_PARAH</name>
<evidence type="ECO:0000256" key="3">
    <source>
        <dbReference type="ARBA" id="ARBA00022898"/>
    </source>
</evidence>
<feature type="domain" description="Aminotransferase class I/classII large" evidence="4">
    <location>
        <begin position="27"/>
        <end position="363"/>
    </location>
</feature>
<keyword evidence="2 5" id="KW-0808">Transferase</keyword>